<dbReference type="RefSeq" id="WP_163796223.1">
    <property type="nucleotide sequence ID" value="NZ_AP022588.1"/>
</dbReference>
<dbReference type="GO" id="GO:0016787">
    <property type="term" value="F:hydrolase activity"/>
    <property type="evidence" value="ECO:0007669"/>
    <property type="project" value="InterPro"/>
</dbReference>
<dbReference type="SUPFAM" id="SSF53474">
    <property type="entry name" value="alpha/beta-Hydrolases"/>
    <property type="match status" value="1"/>
</dbReference>
<dbReference type="InterPro" id="IPR002925">
    <property type="entry name" value="Dienelactn_hydro"/>
</dbReference>
<dbReference type="Gene3D" id="3.40.50.1820">
    <property type="entry name" value="alpha/beta hydrolase"/>
    <property type="match status" value="1"/>
</dbReference>
<dbReference type="PANTHER" id="PTHR46623:SF6">
    <property type="entry name" value="ALPHA_BETA-HYDROLASES SUPERFAMILY PROTEIN"/>
    <property type="match status" value="1"/>
</dbReference>
<proteinExistence type="predicted"/>
<dbReference type="AlphaFoldDB" id="A0A7I7QM22"/>
<evidence type="ECO:0000313" key="2">
    <source>
        <dbReference type="EMBL" id="BBY27332.1"/>
    </source>
</evidence>
<reference evidence="2 3" key="1">
    <citation type="journal article" date="2019" name="Emerg. Microbes Infect.">
        <title>Comprehensive subspecies identification of 175 nontuberculous mycobacteria species based on 7547 genomic profiles.</title>
        <authorList>
            <person name="Matsumoto Y."/>
            <person name="Kinjo T."/>
            <person name="Motooka D."/>
            <person name="Nabeya D."/>
            <person name="Jung N."/>
            <person name="Uechi K."/>
            <person name="Horii T."/>
            <person name="Iida T."/>
            <person name="Fujita J."/>
            <person name="Nakamura S."/>
        </authorList>
    </citation>
    <scope>NUCLEOTIDE SEQUENCE [LARGE SCALE GENOMIC DNA]</scope>
    <source>
        <strain evidence="2 3">JCM 17899</strain>
    </source>
</reference>
<organism evidence="2 3">
    <name type="scientific">Mycolicibacterium sediminis</name>
    <dbReference type="NCBI Taxonomy" id="1286180"/>
    <lineage>
        <taxon>Bacteria</taxon>
        <taxon>Bacillati</taxon>
        <taxon>Actinomycetota</taxon>
        <taxon>Actinomycetes</taxon>
        <taxon>Mycobacteriales</taxon>
        <taxon>Mycobacteriaceae</taxon>
        <taxon>Mycolicibacterium</taxon>
    </lineage>
</organism>
<evidence type="ECO:0000259" key="1">
    <source>
        <dbReference type="Pfam" id="PF01738"/>
    </source>
</evidence>
<feature type="domain" description="Dienelactone hydrolase" evidence="1">
    <location>
        <begin position="14"/>
        <end position="231"/>
    </location>
</feature>
<dbReference type="Pfam" id="PF01738">
    <property type="entry name" value="DLH"/>
    <property type="match status" value="1"/>
</dbReference>
<dbReference type="Proteomes" id="UP000467193">
    <property type="component" value="Chromosome"/>
</dbReference>
<gene>
    <name evidence="2" type="ORF">MSEDJ_14280</name>
</gene>
<dbReference type="InterPro" id="IPR051049">
    <property type="entry name" value="Dienelactone_hydrolase-like"/>
</dbReference>
<protein>
    <submittedName>
        <fullName evidence="2">Carboxymethylenebutenolidase</fullName>
    </submittedName>
</protein>
<accession>A0A7I7QM22</accession>
<dbReference type="PANTHER" id="PTHR46623">
    <property type="entry name" value="CARBOXYMETHYLENEBUTENOLIDASE-RELATED"/>
    <property type="match status" value="1"/>
</dbReference>
<dbReference type="KEGG" id="msei:MSEDJ_14280"/>
<sequence length="237" mass="25110">MTDSTFATRTGDLPGYLAVPDGPGPWPGVVVIHDVGGLTDDIRRHADRLAAAGFLAAAPNLYRGNAIRCVVSMLRSLKTGVGPAVDDVEAVRDMLAEDPRCTGRIGAVGFCIGGGMCLVLAPRGSFVATAPNYGNWPADVDSLRRACPVVASYGADDPTLKGAAAKLSALLEDAGVAHDVEEYPGVGHSFMNDWRSAPLRLRIFEMVPGFRYSEPAADDAWRRIVDFFGEHLAGPES</sequence>
<dbReference type="InterPro" id="IPR029058">
    <property type="entry name" value="AB_hydrolase_fold"/>
</dbReference>
<keyword evidence="3" id="KW-1185">Reference proteome</keyword>
<evidence type="ECO:0000313" key="3">
    <source>
        <dbReference type="Proteomes" id="UP000467193"/>
    </source>
</evidence>
<dbReference type="EMBL" id="AP022588">
    <property type="protein sequence ID" value="BBY27332.1"/>
    <property type="molecule type" value="Genomic_DNA"/>
</dbReference>
<name>A0A7I7QM22_9MYCO</name>